<keyword evidence="1" id="KW-0067">ATP-binding</keyword>
<dbReference type="RefSeq" id="XP_043122792.1">
    <property type="nucleotide sequence ID" value="XM_043266857.1"/>
</dbReference>
<keyword evidence="1" id="KW-0547">Nucleotide-binding</keyword>
<evidence type="ECO:0000313" key="4">
    <source>
        <dbReference type="Proteomes" id="UP000710440"/>
    </source>
</evidence>
<dbReference type="InterPro" id="IPR003806">
    <property type="entry name" value="ATP-grasp_PylC-type"/>
</dbReference>
<protein>
    <recommendedName>
        <fullName evidence="2">ATP-grasp domain-containing protein</fullName>
    </recommendedName>
</protein>
<name>A0A9P3F302_ASPVI</name>
<evidence type="ECO:0000313" key="3">
    <source>
        <dbReference type="EMBL" id="GIJ99605.1"/>
    </source>
</evidence>
<dbReference type="PANTHER" id="PTHR37018:SF1">
    <property type="entry name" value="CULTURE SPECIFIC PROTEIN, PUTATIVE (AFU_ORTHOLOGUE AFUA_2G00130)-RELATED"/>
    <property type="match status" value="1"/>
</dbReference>
<comment type="caution">
    <text evidence="3">The sequence shown here is derived from an EMBL/GenBank/DDBJ whole genome shotgun (WGS) entry which is preliminary data.</text>
</comment>
<dbReference type="GO" id="GO:0046872">
    <property type="term" value="F:metal ion binding"/>
    <property type="evidence" value="ECO:0007669"/>
    <property type="project" value="InterPro"/>
</dbReference>
<reference evidence="3 4" key="1">
    <citation type="submission" date="2021-02" db="EMBL/GenBank/DDBJ databases">
        <title>Pan-genome distribution and transcriptional activeness of fungal secondary metabolism genes in Aspergillus section Fumigati.</title>
        <authorList>
            <person name="Takahashi H."/>
            <person name="Umemura M."/>
            <person name="Ninomiya A."/>
            <person name="Kusuya Y."/>
            <person name="Urayama S."/>
            <person name="Shimizu M."/>
            <person name="Watanabe A."/>
            <person name="Kamei K."/>
            <person name="Yaguchi T."/>
            <person name="Hagiwara D."/>
        </authorList>
    </citation>
    <scope>NUCLEOTIDE SEQUENCE [LARGE SCALE GENOMIC DNA]</scope>
    <source>
        <strain evidence="3 4">IFM 47045</strain>
    </source>
</reference>
<gene>
    <name evidence="3" type="ORF">Aspvir_003606</name>
</gene>
<proteinExistence type="predicted"/>
<sequence>MNAPGSVILDYTLHDLYAIDNEGEEISLVYAYAPPPNTQPTSSTPALTRYPVQAPLCPAHGKEELAQILFHATAQRFGFFSGPMRIIVFDLDLDLDPDHGHATTIPRHHSDILEVFNQLPPHQRPLPIYTRHPQDLVLSPKSRLAVTVPLDWLTHLPHTIDPSAHYNLLSKRGLAESGLPTPRTIVIDTVLSPSHPFTDRDLHEEITRMTQPIRDHGLPFILKVPRVTSIGQNTFIIRTKSDQTAVDTLFRDEVKSMLLELTPSNEHLRPCNLILQEMVTGDTVGLTFFVTKTGRALFNCCTRQEVDDAYRWSGGFISYNEQSALESHYRRTINTVAQFLHDKGYFGPASVDVMTDENGTQLVVDLNVRITGTYHLGARCGGILLGVGSSRLQPWRIGD</sequence>
<evidence type="ECO:0000259" key="2">
    <source>
        <dbReference type="PROSITE" id="PS50975"/>
    </source>
</evidence>
<dbReference type="InterPro" id="IPR053269">
    <property type="entry name" value="Asp-Met_ligase"/>
</dbReference>
<dbReference type="PANTHER" id="PTHR37018">
    <property type="entry name" value="CULTURE SPECIFIC PROTEIN, PUTATIVE (AFU_ORTHOLOGUE AFUA_2G00130)-RELATED"/>
    <property type="match status" value="1"/>
</dbReference>
<feature type="domain" description="ATP-grasp" evidence="2">
    <location>
        <begin position="171"/>
        <end position="398"/>
    </location>
</feature>
<evidence type="ECO:0000256" key="1">
    <source>
        <dbReference type="PROSITE-ProRule" id="PRU00409"/>
    </source>
</evidence>
<accession>A0A9P3F302</accession>
<organism evidence="3 4">
    <name type="scientific">Aspergillus viridinutans</name>
    <dbReference type="NCBI Taxonomy" id="75553"/>
    <lineage>
        <taxon>Eukaryota</taxon>
        <taxon>Fungi</taxon>
        <taxon>Dikarya</taxon>
        <taxon>Ascomycota</taxon>
        <taxon>Pezizomycotina</taxon>
        <taxon>Eurotiomycetes</taxon>
        <taxon>Eurotiomycetidae</taxon>
        <taxon>Eurotiales</taxon>
        <taxon>Aspergillaceae</taxon>
        <taxon>Aspergillus</taxon>
        <taxon>Aspergillus subgen. Fumigati</taxon>
    </lineage>
</organism>
<dbReference type="InterPro" id="IPR011761">
    <property type="entry name" value="ATP-grasp"/>
</dbReference>
<dbReference type="PROSITE" id="PS50975">
    <property type="entry name" value="ATP_GRASP"/>
    <property type="match status" value="1"/>
</dbReference>
<dbReference type="GeneID" id="66931588"/>
<dbReference type="Proteomes" id="UP000710440">
    <property type="component" value="Unassembled WGS sequence"/>
</dbReference>
<dbReference type="Gene3D" id="3.30.470.20">
    <property type="entry name" value="ATP-grasp fold, B domain"/>
    <property type="match status" value="1"/>
</dbReference>
<keyword evidence="4" id="KW-1185">Reference proteome</keyword>
<dbReference type="Pfam" id="PF02655">
    <property type="entry name" value="ATP-grasp_3"/>
    <property type="match status" value="1"/>
</dbReference>
<dbReference type="AlphaFoldDB" id="A0A9P3F302"/>
<dbReference type="EMBL" id="BOPL01000002">
    <property type="protein sequence ID" value="GIJ99605.1"/>
    <property type="molecule type" value="Genomic_DNA"/>
</dbReference>
<dbReference type="GO" id="GO:0005524">
    <property type="term" value="F:ATP binding"/>
    <property type="evidence" value="ECO:0007669"/>
    <property type="project" value="UniProtKB-UniRule"/>
</dbReference>
<dbReference type="SUPFAM" id="SSF56059">
    <property type="entry name" value="Glutathione synthetase ATP-binding domain-like"/>
    <property type="match status" value="1"/>
</dbReference>
<dbReference type="OrthoDB" id="5946236at2759"/>